<dbReference type="Gene3D" id="3.40.50.300">
    <property type="entry name" value="P-loop containing nucleotide triphosphate hydrolases"/>
    <property type="match status" value="1"/>
</dbReference>
<keyword evidence="4" id="KW-1185">Reference proteome</keyword>
<dbReference type="RefSeq" id="WP_203763205.1">
    <property type="nucleotide sequence ID" value="NZ_BAAABO010000012.1"/>
</dbReference>
<feature type="domain" description="Novel STAND NTPase 1" evidence="2">
    <location>
        <begin position="4"/>
        <end position="306"/>
    </location>
</feature>
<feature type="transmembrane region" description="Helical" evidence="1">
    <location>
        <begin position="669"/>
        <end position="688"/>
    </location>
</feature>
<keyword evidence="1" id="KW-0812">Transmembrane</keyword>
<comment type="caution">
    <text evidence="3">The sequence shown here is derived from an EMBL/GenBank/DDBJ whole genome shotgun (WGS) entry which is preliminary data.</text>
</comment>
<proteinExistence type="predicted"/>
<keyword evidence="1" id="KW-0472">Membrane</keyword>
<evidence type="ECO:0000256" key="1">
    <source>
        <dbReference type="SAM" id="Phobius"/>
    </source>
</evidence>
<protein>
    <recommendedName>
        <fullName evidence="2">Novel STAND NTPase 1 domain-containing protein</fullName>
    </recommendedName>
</protein>
<feature type="transmembrane region" description="Helical" evidence="1">
    <location>
        <begin position="586"/>
        <end position="604"/>
    </location>
</feature>
<evidence type="ECO:0000259" key="2">
    <source>
        <dbReference type="Pfam" id="PF20703"/>
    </source>
</evidence>
<feature type="transmembrane region" description="Helical" evidence="1">
    <location>
        <begin position="553"/>
        <end position="574"/>
    </location>
</feature>
<keyword evidence="1" id="KW-1133">Transmembrane helix</keyword>
<gene>
    <name evidence="3" type="ORF">Ade02nite_32310</name>
</gene>
<sequence>MRNPWVGLRPFTSSESDLFFGRRREAQILGNLVATQAVLVLYAPSGTGKSSLLNAGLVPAIRHDESQVAVVVGNDQDPMEALRSALAQTGWRVPPELGLAELMNEFWLDQDRRTIVIIDQFEERINAGHQLEDLYAAMTKLSHSRSDAGCVLLSIREDYIGALEPLMRRIPGLMDGSYRVPPLSRVALESAIYGPLRTIESTVSVSENLVRQSLDDLFQRSNLSQEPGEQRFEPGYFQIVWQRLWDDNAQRGGHELTLERYRKLGGATRILKDFTSGILNGLEPAQAQMFWAISRYLVLPTGAKTSLTVDDLTQLLQPSDYVKSFTQSGGGRARSWLTHLSPHQTTRLVRQVLQRLTSSQAPLFQRVIRSDREEYELLHDLLGKILLEWRREYEEVIVQQTSRVATDLQESLDRMLHGLTPGEFLSGTTEPSDEALEEFMGSSADYITHFGRELRDGFRGSTTREIDAAVDRAVMFKIVGDTVMSGNMSLRYEMRRRLSEHGASYGLNTLDFIRVALEHPRDDVRRKLQSTAPYLVETPTEYTPRKKSSPLRVAFGVLVGAFAAVASFAAAYAISEGIFSVLEIQYPFLTISILALLYTAVYAGTATDEASARNGAIAVFAPFLRPGRGLARLRRGLMTWPLPALYLTLFCLLGAWLFGLAGWAPTAGFNLAALPGLFGMALLSVWAYEA</sequence>
<name>A0ABQ3Y3N3_9ACTN</name>
<reference evidence="3 4" key="1">
    <citation type="submission" date="2021-01" db="EMBL/GenBank/DDBJ databases">
        <title>Whole genome shotgun sequence of Actinoplanes deccanensis NBRC 13994.</title>
        <authorList>
            <person name="Komaki H."/>
            <person name="Tamura T."/>
        </authorList>
    </citation>
    <scope>NUCLEOTIDE SEQUENCE [LARGE SCALE GENOMIC DNA]</scope>
    <source>
        <strain evidence="3 4">NBRC 13994</strain>
    </source>
</reference>
<dbReference type="Proteomes" id="UP000609879">
    <property type="component" value="Unassembled WGS sequence"/>
</dbReference>
<dbReference type="EMBL" id="BOMI01000063">
    <property type="protein sequence ID" value="GID74590.1"/>
    <property type="molecule type" value="Genomic_DNA"/>
</dbReference>
<dbReference type="Pfam" id="PF20703">
    <property type="entry name" value="nSTAND1"/>
    <property type="match status" value="1"/>
</dbReference>
<dbReference type="InterPro" id="IPR049052">
    <property type="entry name" value="nSTAND1"/>
</dbReference>
<accession>A0ABQ3Y3N3</accession>
<dbReference type="SUPFAM" id="SSF52540">
    <property type="entry name" value="P-loop containing nucleoside triphosphate hydrolases"/>
    <property type="match status" value="1"/>
</dbReference>
<evidence type="ECO:0000313" key="3">
    <source>
        <dbReference type="EMBL" id="GID74590.1"/>
    </source>
</evidence>
<feature type="transmembrane region" description="Helical" evidence="1">
    <location>
        <begin position="644"/>
        <end position="663"/>
    </location>
</feature>
<organism evidence="3 4">
    <name type="scientific">Paractinoplanes deccanensis</name>
    <dbReference type="NCBI Taxonomy" id="113561"/>
    <lineage>
        <taxon>Bacteria</taxon>
        <taxon>Bacillati</taxon>
        <taxon>Actinomycetota</taxon>
        <taxon>Actinomycetes</taxon>
        <taxon>Micromonosporales</taxon>
        <taxon>Micromonosporaceae</taxon>
        <taxon>Paractinoplanes</taxon>
    </lineage>
</organism>
<evidence type="ECO:0000313" key="4">
    <source>
        <dbReference type="Proteomes" id="UP000609879"/>
    </source>
</evidence>
<dbReference type="InterPro" id="IPR027417">
    <property type="entry name" value="P-loop_NTPase"/>
</dbReference>